<dbReference type="SUPFAM" id="SSF51735">
    <property type="entry name" value="NAD(P)-binding Rossmann-fold domains"/>
    <property type="match status" value="1"/>
</dbReference>
<accession>A0ABP6ZFZ7</accession>
<dbReference type="SMART" id="SM00829">
    <property type="entry name" value="PKS_ER"/>
    <property type="match status" value="1"/>
</dbReference>
<comment type="cofactor">
    <cofactor evidence="1 9">
        <name>Zn(2+)</name>
        <dbReference type="ChEBI" id="CHEBI:29105"/>
    </cofactor>
</comment>
<comment type="catalytic activity">
    <reaction evidence="7">
        <text>a secondary alcohol + NAD(+) = a ketone + NADH + H(+)</text>
        <dbReference type="Rhea" id="RHEA:10740"/>
        <dbReference type="ChEBI" id="CHEBI:15378"/>
        <dbReference type="ChEBI" id="CHEBI:17087"/>
        <dbReference type="ChEBI" id="CHEBI:35681"/>
        <dbReference type="ChEBI" id="CHEBI:57540"/>
        <dbReference type="ChEBI" id="CHEBI:57945"/>
        <dbReference type="EC" id="1.1.1.1"/>
    </reaction>
</comment>
<dbReference type="EMBL" id="BAAAZO010000003">
    <property type="protein sequence ID" value="GAA3604930.1"/>
    <property type="molecule type" value="Genomic_DNA"/>
</dbReference>
<gene>
    <name evidence="11" type="ORF">GCM10022223_20780</name>
</gene>
<evidence type="ECO:0000256" key="5">
    <source>
        <dbReference type="ARBA" id="ARBA00022833"/>
    </source>
</evidence>
<evidence type="ECO:0000256" key="4">
    <source>
        <dbReference type="ARBA" id="ARBA00022723"/>
    </source>
</evidence>
<dbReference type="Gene3D" id="3.90.180.10">
    <property type="entry name" value="Medium-chain alcohol dehydrogenases, catalytic domain"/>
    <property type="match status" value="1"/>
</dbReference>
<dbReference type="InterPro" id="IPR020843">
    <property type="entry name" value="ER"/>
</dbReference>
<evidence type="ECO:0000313" key="12">
    <source>
        <dbReference type="Proteomes" id="UP001501074"/>
    </source>
</evidence>
<dbReference type="InterPro" id="IPR036291">
    <property type="entry name" value="NAD(P)-bd_dom_sf"/>
</dbReference>
<dbReference type="PROSITE" id="PS00059">
    <property type="entry name" value="ADH_ZINC"/>
    <property type="match status" value="1"/>
</dbReference>
<evidence type="ECO:0000313" key="11">
    <source>
        <dbReference type="EMBL" id="GAA3604930.1"/>
    </source>
</evidence>
<keyword evidence="4 9" id="KW-0479">Metal-binding</keyword>
<dbReference type="SUPFAM" id="SSF50129">
    <property type="entry name" value="GroES-like"/>
    <property type="match status" value="1"/>
</dbReference>
<dbReference type="Pfam" id="PF00107">
    <property type="entry name" value="ADH_zinc_N"/>
    <property type="match status" value="1"/>
</dbReference>
<evidence type="ECO:0000259" key="10">
    <source>
        <dbReference type="SMART" id="SM00829"/>
    </source>
</evidence>
<keyword evidence="5 9" id="KW-0862">Zinc</keyword>
<dbReference type="PANTHER" id="PTHR42940:SF8">
    <property type="entry name" value="VACUOLAR PROTEIN SORTING-ASSOCIATED PROTEIN 11"/>
    <property type="match status" value="1"/>
</dbReference>
<dbReference type="Proteomes" id="UP001501074">
    <property type="component" value="Unassembled WGS sequence"/>
</dbReference>
<evidence type="ECO:0000256" key="9">
    <source>
        <dbReference type="RuleBase" id="RU361277"/>
    </source>
</evidence>
<evidence type="ECO:0000256" key="3">
    <source>
        <dbReference type="ARBA" id="ARBA00013190"/>
    </source>
</evidence>
<dbReference type="Pfam" id="PF08240">
    <property type="entry name" value="ADH_N"/>
    <property type="match status" value="1"/>
</dbReference>
<dbReference type="CDD" id="cd05284">
    <property type="entry name" value="arabinose_DH_like"/>
    <property type="match status" value="1"/>
</dbReference>
<comment type="similarity">
    <text evidence="2 9">Belongs to the zinc-containing alcohol dehydrogenase family.</text>
</comment>
<dbReference type="InterPro" id="IPR011032">
    <property type="entry name" value="GroES-like_sf"/>
</dbReference>
<keyword evidence="12" id="KW-1185">Reference proteome</keyword>
<evidence type="ECO:0000256" key="7">
    <source>
        <dbReference type="ARBA" id="ARBA00049164"/>
    </source>
</evidence>
<evidence type="ECO:0000256" key="6">
    <source>
        <dbReference type="ARBA" id="ARBA00023002"/>
    </source>
</evidence>
<evidence type="ECO:0000256" key="2">
    <source>
        <dbReference type="ARBA" id="ARBA00008072"/>
    </source>
</evidence>
<dbReference type="InterPro" id="IPR013149">
    <property type="entry name" value="ADH-like_C"/>
</dbReference>
<dbReference type="RefSeq" id="WP_231483071.1">
    <property type="nucleotide sequence ID" value="NZ_BAAAZO010000003.1"/>
</dbReference>
<dbReference type="InterPro" id="IPR002328">
    <property type="entry name" value="ADH_Zn_CS"/>
</dbReference>
<name>A0ABP6ZFZ7_9ACTN</name>
<keyword evidence="6" id="KW-0560">Oxidoreductase</keyword>
<sequence length="341" mass="35159">MKAVQYRTIGKGPEVVEIDKPVAGPGQVLLKITAAGLCHSDELVMSVPDAMGYELPMTLGHEPAGIVEELGAGATGIEVGTPVIVYGCWGCGVCEMCAAGKENLCLKGMTSPGLGSDGAMADYLVVDTPRHLVPIGDLDPVRAASLTDAALTPYQAILSVLPKLKGGSTTVVLGVGGLGHVAVQLLRELTGTRIIAMDVAPEKLELAKECGAQEVLPSGPEAAAEVKKMTGGRGADVIFDFVGIDKTSELALACAGYESHIVIVGAGGGGVKIGFLSAPYNINVSTSLWGGRAELGQLVGMAQRNQIHIKTRTFSLDEVPKAYELLHEGQIVGRAVGVPSP</sequence>
<dbReference type="EC" id="1.1.1.1" evidence="3"/>
<evidence type="ECO:0000256" key="1">
    <source>
        <dbReference type="ARBA" id="ARBA00001947"/>
    </source>
</evidence>
<feature type="domain" description="Enoyl reductase (ER)" evidence="10">
    <location>
        <begin position="10"/>
        <end position="337"/>
    </location>
</feature>
<organism evidence="11 12">
    <name type="scientific">Kineosporia mesophila</name>
    <dbReference type="NCBI Taxonomy" id="566012"/>
    <lineage>
        <taxon>Bacteria</taxon>
        <taxon>Bacillati</taxon>
        <taxon>Actinomycetota</taxon>
        <taxon>Actinomycetes</taxon>
        <taxon>Kineosporiales</taxon>
        <taxon>Kineosporiaceae</taxon>
        <taxon>Kineosporia</taxon>
    </lineage>
</organism>
<evidence type="ECO:0000256" key="8">
    <source>
        <dbReference type="ARBA" id="ARBA00049243"/>
    </source>
</evidence>
<dbReference type="InterPro" id="IPR013154">
    <property type="entry name" value="ADH-like_N"/>
</dbReference>
<comment type="catalytic activity">
    <reaction evidence="8">
        <text>a primary alcohol + NAD(+) = an aldehyde + NADH + H(+)</text>
        <dbReference type="Rhea" id="RHEA:10736"/>
        <dbReference type="ChEBI" id="CHEBI:15378"/>
        <dbReference type="ChEBI" id="CHEBI:15734"/>
        <dbReference type="ChEBI" id="CHEBI:17478"/>
        <dbReference type="ChEBI" id="CHEBI:57540"/>
        <dbReference type="ChEBI" id="CHEBI:57945"/>
        <dbReference type="EC" id="1.1.1.1"/>
    </reaction>
</comment>
<protein>
    <recommendedName>
        <fullName evidence="3">alcohol dehydrogenase</fullName>
        <ecNumber evidence="3">1.1.1.1</ecNumber>
    </recommendedName>
</protein>
<dbReference type="Gene3D" id="3.40.50.720">
    <property type="entry name" value="NAD(P)-binding Rossmann-like Domain"/>
    <property type="match status" value="1"/>
</dbReference>
<comment type="caution">
    <text evidence="11">The sequence shown here is derived from an EMBL/GenBank/DDBJ whole genome shotgun (WGS) entry which is preliminary data.</text>
</comment>
<reference evidence="12" key="1">
    <citation type="journal article" date="2019" name="Int. J. Syst. Evol. Microbiol.">
        <title>The Global Catalogue of Microorganisms (GCM) 10K type strain sequencing project: providing services to taxonomists for standard genome sequencing and annotation.</title>
        <authorList>
            <consortium name="The Broad Institute Genomics Platform"/>
            <consortium name="The Broad Institute Genome Sequencing Center for Infectious Disease"/>
            <person name="Wu L."/>
            <person name="Ma J."/>
        </authorList>
    </citation>
    <scope>NUCLEOTIDE SEQUENCE [LARGE SCALE GENOMIC DNA]</scope>
    <source>
        <strain evidence="12">JCM 16902</strain>
    </source>
</reference>
<proteinExistence type="inferred from homology"/>
<dbReference type="PANTHER" id="PTHR42940">
    <property type="entry name" value="ALCOHOL DEHYDROGENASE 1-RELATED"/>
    <property type="match status" value="1"/>
</dbReference>